<dbReference type="InterPro" id="IPR003749">
    <property type="entry name" value="ThiS/MoaD-like"/>
</dbReference>
<dbReference type="OrthoDB" id="9800283at2"/>
<comment type="caution">
    <text evidence="1">The sequence shown here is derived from an EMBL/GenBank/DDBJ whole genome shotgun (WGS) entry which is preliminary data.</text>
</comment>
<dbReference type="Proteomes" id="UP000319980">
    <property type="component" value="Unassembled WGS sequence"/>
</dbReference>
<dbReference type="NCBIfam" id="TIGR01683">
    <property type="entry name" value="thiS"/>
    <property type="match status" value="1"/>
</dbReference>
<dbReference type="InterPro" id="IPR012675">
    <property type="entry name" value="Beta-grasp_dom_sf"/>
</dbReference>
<name>A0A5C5U5J3_9GAMM</name>
<accession>A0A5C5U5J3</accession>
<keyword evidence="2" id="KW-1185">Reference proteome</keyword>
<proteinExistence type="predicted"/>
<dbReference type="CDD" id="cd00565">
    <property type="entry name" value="Ubl_ThiS"/>
    <property type="match status" value="1"/>
</dbReference>
<gene>
    <name evidence="1" type="primary">thiS</name>
    <name evidence="1" type="ORF">FQY83_06815</name>
</gene>
<reference evidence="1 2" key="1">
    <citation type="journal article" date="2008" name="Int. J. Syst. Evol. Microbiol.">
        <title>Luteimonas marina sp. nov., isolated from seawater.</title>
        <authorList>
            <person name="Baik K.S."/>
            <person name="Park S.C."/>
            <person name="Kim M.S."/>
            <person name="Kim E.M."/>
            <person name="Park C."/>
            <person name="Chun J."/>
            <person name="Seong C.N."/>
        </authorList>
    </citation>
    <scope>NUCLEOTIDE SEQUENCE [LARGE SCALE GENOMIC DNA]</scope>
    <source>
        <strain evidence="1 2">FR1330</strain>
    </source>
</reference>
<evidence type="ECO:0000313" key="2">
    <source>
        <dbReference type="Proteomes" id="UP000319980"/>
    </source>
</evidence>
<dbReference type="Pfam" id="PF02597">
    <property type="entry name" value="ThiS"/>
    <property type="match status" value="1"/>
</dbReference>
<dbReference type="PANTHER" id="PTHR34472:SF1">
    <property type="entry name" value="SULFUR CARRIER PROTEIN THIS"/>
    <property type="match status" value="1"/>
</dbReference>
<dbReference type="InterPro" id="IPR016155">
    <property type="entry name" value="Mopterin_synth/thiamin_S_b"/>
</dbReference>
<evidence type="ECO:0000313" key="1">
    <source>
        <dbReference type="EMBL" id="TWT21069.1"/>
    </source>
</evidence>
<dbReference type="PANTHER" id="PTHR34472">
    <property type="entry name" value="SULFUR CARRIER PROTEIN THIS"/>
    <property type="match status" value="1"/>
</dbReference>
<dbReference type="EMBL" id="VOHK01000003">
    <property type="protein sequence ID" value="TWT21069.1"/>
    <property type="molecule type" value="Genomic_DNA"/>
</dbReference>
<dbReference type="AlphaFoldDB" id="A0A5C5U5J3"/>
<sequence length="66" mass="6892">MDIQLNGEALAVAQGATVRALLEQQGLGERRVAVEVNGEIVPRSRHAGHVLAEGDRVEIVHALGGG</sequence>
<dbReference type="RefSeq" id="WP_146386434.1">
    <property type="nucleotide sequence ID" value="NZ_VOHK01000003.1"/>
</dbReference>
<dbReference type="SUPFAM" id="SSF54285">
    <property type="entry name" value="MoaD/ThiS"/>
    <property type="match status" value="1"/>
</dbReference>
<protein>
    <submittedName>
        <fullName evidence="1">Sulfur carrier protein ThiS</fullName>
    </submittedName>
</protein>
<organism evidence="1 2">
    <name type="scientific">Luteimonas marina</name>
    <dbReference type="NCBI Taxonomy" id="488485"/>
    <lineage>
        <taxon>Bacteria</taxon>
        <taxon>Pseudomonadati</taxon>
        <taxon>Pseudomonadota</taxon>
        <taxon>Gammaproteobacteria</taxon>
        <taxon>Lysobacterales</taxon>
        <taxon>Lysobacteraceae</taxon>
        <taxon>Luteimonas</taxon>
    </lineage>
</organism>
<dbReference type="Gene3D" id="3.10.20.30">
    <property type="match status" value="1"/>
</dbReference>
<dbReference type="InterPro" id="IPR010035">
    <property type="entry name" value="Thi_S"/>
</dbReference>